<gene>
    <name evidence="2" type="ORF">VICG_00586</name>
</gene>
<name>L2GQ83_VITCO</name>
<organism evidence="2 3">
    <name type="scientific">Vittaforma corneae (strain ATCC 50505)</name>
    <name type="common">Microsporidian parasite</name>
    <name type="synonym">Nosema corneum</name>
    <dbReference type="NCBI Taxonomy" id="993615"/>
    <lineage>
        <taxon>Eukaryota</taxon>
        <taxon>Fungi</taxon>
        <taxon>Fungi incertae sedis</taxon>
        <taxon>Microsporidia</taxon>
        <taxon>Nosematidae</taxon>
        <taxon>Vittaforma</taxon>
    </lineage>
</organism>
<dbReference type="Proteomes" id="UP000011082">
    <property type="component" value="Unassembled WGS sequence"/>
</dbReference>
<dbReference type="InterPro" id="IPR013320">
    <property type="entry name" value="ConA-like_dom_sf"/>
</dbReference>
<feature type="transmembrane region" description="Helical" evidence="1">
    <location>
        <begin position="366"/>
        <end position="387"/>
    </location>
</feature>
<dbReference type="VEuPathDB" id="MicrosporidiaDB:VICG_00586"/>
<dbReference type="InParanoid" id="L2GQ83"/>
<dbReference type="OrthoDB" id="2187573at2759"/>
<keyword evidence="1" id="KW-0472">Membrane</keyword>
<dbReference type="OMA" id="MISAVEH"/>
<dbReference type="AlphaFoldDB" id="L2GQ83"/>
<dbReference type="HOGENOM" id="CLU_056396_0_0_1"/>
<evidence type="ECO:0008006" key="4">
    <source>
        <dbReference type="Google" id="ProtNLM"/>
    </source>
</evidence>
<reference evidence="3" key="1">
    <citation type="submission" date="2011-05" db="EMBL/GenBank/DDBJ databases">
        <title>The genome sequence of Vittaforma corneae strain ATCC 50505.</title>
        <authorList>
            <consortium name="The Broad Institute Genome Sequencing Platform"/>
            <person name="Cuomo C."/>
            <person name="Didier E."/>
            <person name="Bowers L."/>
            <person name="Young S.K."/>
            <person name="Zeng Q."/>
            <person name="Gargeya S."/>
            <person name="Fitzgerald M."/>
            <person name="Haas B."/>
            <person name="Abouelleil A."/>
            <person name="Alvarado L."/>
            <person name="Arachchi H.M."/>
            <person name="Berlin A."/>
            <person name="Chapman S.B."/>
            <person name="Gearin G."/>
            <person name="Goldberg J."/>
            <person name="Griggs A."/>
            <person name="Gujja S."/>
            <person name="Hansen M."/>
            <person name="Heiman D."/>
            <person name="Howarth C."/>
            <person name="Larimer J."/>
            <person name="Lui A."/>
            <person name="MacDonald P.J.P."/>
            <person name="McCowen C."/>
            <person name="Montmayeur A."/>
            <person name="Murphy C."/>
            <person name="Neiman D."/>
            <person name="Pearson M."/>
            <person name="Priest M."/>
            <person name="Roberts A."/>
            <person name="Saif S."/>
            <person name="Shea T."/>
            <person name="Sisk P."/>
            <person name="Stolte C."/>
            <person name="Sykes S."/>
            <person name="Wortman J."/>
            <person name="Nusbaum C."/>
            <person name="Birren B."/>
        </authorList>
    </citation>
    <scope>NUCLEOTIDE SEQUENCE [LARGE SCALE GENOMIC DNA]</scope>
    <source>
        <strain evidence="3">ATCC 50505</strain>
    </source>
</reference>
<accession>L2GQ83</accession>
<dbReference type="SUPFAM" id="SSF49899">
    <property type="entry name" value="Concanavalin A-like lectins/glucanases"/>
    <property type="match status" value="1"/>
</dbReference>
<evidence type="ECO:0000256" key="1">
    <source>
        <dbReference type="SAM" id="Phobius"/>
    </source>
</evidence>
<dbReference type="GeneID" id="19881303"/>
<keyword evidence="1" id="KW-0812">Transmembrane</keyword>
<evidence type="ECO:0000313" key="2">
    <source>
        <dbReference type="EMBL" id="ELA42487.1"/>
    </source>
</evidence>
<dbReference type="EMBL" id="JH370132">
    <property type="protein sequence ID" value="ELA42487.1"/>
    <property type="molecule type" value="Genomic_DNA"/>
</dbReference>
<evidence type="ECO:0000313" key="3">
    <source>
        <dbReference type="Proteomes" id="UP000011082"/>
    </source>
</evidence>
<keyword evidence="1" id="KW-1133">Transmembrane helix</keyword>
<proteinExistence type="predicted"/>
<dbReference type="Gene3D" id="2.60.120.200">
    <property type="match status" value="1"/>
</dbReference>
<sequence>MLGLFLNLVGIFTENIKNTTNNNDITESVIDEISFIPHVYNDRIGIQNVMVKPDKLFMRSTIDESAMVRWEIQNPQNNWSFTFEFNELNLESRESAGIFLFYTKEKPVIGSFKGGPSKFHGFAVGLEFVGKGVELVYAKNDGIDYTNMDEYVSVIDSLNPKRFSNLETLKLKVICTDKNFKVEIYDGDTVIYDNFRFFTKDYLEFAKGGSYLSLFADYKHVSSGKAFELRNAQLYHREETPDYSVTKVNMQKITTQVKPKSEIKHPNVDVQDLLFKINAVISYTKAVIGELPETSIIKAEKELIKEVDSLSEKVGKMKTGVSGRTNRNDLDGKINQLDVQLKRLSKIVNDVDYLTESTSEVASHKYHLILEYFVIFSGIFAVSVMFIREMRNFIDNRKHKLSINK</sequence>
<keyword evidence="3" id="KW-1185">Reference proteome</keyword>
<dbReference type="RefSeq" id="XP_007604038.1">
    <property type="nucleotide sequence ID" value="XM_007603976.1"/>
</dbReference>
<protein>
    <recommendedName>
        <fullName evidence="4">L-type lectin-like domain-containing protein</fullName>
    </recommendedName>
</protein>